<name>A0A518IG05_9PLAN</name>
<feature type="region of interest" description="Disordered" evidence="7">
    <location>
        <begin position="130"/>
        <end position="180"/>
    </location>
</feature>
<sequence>MSLRKQARTLVVQMLYQIDLNPGISAGDIHTMIDEHGRNKTTRTFAWELFSGVMEYKPQLDEHIVRVAENWSLKRMAVTDRNILRLGAYELLHTDTPSPVVIDEAVELAREFGSAQSSQFVNGILDKLLHQPEAPEQSAAEQLEPPPAEKQEPEAAPPAKDEMAPRAPSPYRKSKNPWST</sequence>
<evidence type="ECO:0000256" key="7">
    <source>
        <dbReference type="SAM" id="MobiDB-lite"/>
    </source>
</evidence>
<dbReference type="SUPFAM" id="SSF48013">
    <property type="entry name" value="NusB-like"/>
    <property type="match status" value="1"/>
</dbReference>
<dbReference type="RefSeq" id="WP_145311398.1">
    <property type="nucleotide sequence ID" value="NZ_CP037452.1"/>
</dbReference>
<dbReference type="InterPro" id="IPR011605">
    <property type="entry name" value="NusB_fam"/>
</dbReference>
<dbReference type="KEGG" id="gfm:Enr17x_40810"/>
<proteinExistence type="inferred from homology"/>
<keyword evidence="4 6" id="KW-0805">Transcription regulation</keyword>
<reference evidence="9 10" key="1">
    <citation type="submission" date="2019-03" db="EMBL/GenBank/DDBJ databases">
        <title>Deep-cultivation of Planctomycetes and their phenomic and genomic characterization uncovers novel biology.</title>
        <authorList>
            <person name="Wiegand S."/>
            <person name="Jogler M."/>
            <person name="Boedeker C."/>
            <person name="Pinto D."/>
            <person name="Vollmers J."/>
            <person name="Rivas-Marin E."/>
            <person name="Kohn T."/>
            <person name="Peeters S.H."/>
            <person name="Heuer A."/>
            <person name="Rast P."/>
            <person name="Oberbeckmann S."/>
            <person name="Bunk B."/>
            <person name="Jeske O."/>
            <person name="Meyerdierks A."/>
            <person name="Storesund J.E."/>
            <person name="Kallscheuer N."/>
            <person name="Luecker S."/>
            <person name="Lage O.M."/>
            <person name="Pohl T."/>
            <person name="Merkel B.J."/>
            <person name="Hornburger P."/>
            <person name="Mueller R.-W."/>
            <person name="Bruemmer F."/>
            <person name="Labrenz M."/>
            <person name="Spormann A.M."/>
            <person name="Op den Camp H."/>
            <person name="Overmann J."/>
            <person name="Amann R."/>
            <person name="Jetten M.S.M."/>
            <person name="Mascher T."/>
            <person name="Medema M.H."/>
            <person name="Devos D.P."/>
            <person name="Kaster A.-K."/>
            <person name="Ovreas L."/>
            <person name="Rohde M."/>
            <person name="Galperin M.Y."/>
            <person name="Jogler C."/>
        </authorList>
    </citation>
    <scope>NUCLEOTIDE SEQUENCE [LARGE SCALE GENOMIC DNA]</scope>
    <source>
        <strain evidence="9 10">Enr17</strain>
    </source>
</reference>
<dbReference type="AlphaFoldDB" id="A0A518IG05"/>
<comment type="similarity">
    <text evidence="1 6">Belongs to the NusB family.</text>
</comment>
<dbReference type="PANTHER" id="PTHR11078:SF3">
    <property type="entry name" value="ANTITERMINATION NUSB DOMAIN-CONTAINING PROTEIN"/>
    <property type="match status" value="1"/>
</dbReference>
<feature type="domain" description="NusB/RsmB/TIM44" evidence="8">
    <location>
        <begin position="6"/>
        <end position="128"/>
    </location>
</feature>
<dbReference type="NCBIfam" id="TIGR01951">
    <property type="entry name" value="nusB"/>
    <property type="match status" value="1"/>
</dbReference>
<keyword evidence="3 6" id="KW-0694">RNA-binding</keyword>
<keyword evidence="10" id="KW-1185">Reference proteome</keyword>
<dbReference type="InterPro" id="IPR006027">
    <property type="entry name" value="NusB_RsmB_TIM44"/>
</dbReference>
<evidence type="ECO:0000256" key="1">
    <source>
        <dbReference type="ARBA" id="ARBA00005952"/>
    </source>
</evidence>
<dbReference type="PANTHER" id="PTHR11078">
    <property type="entry name" value="N UTILIZATION SUBSTANCE PROTEIN B-RELATED"/>
    <property type="match status" value="1"/>
</dbReference>
<evidence type="ECO:0000259" key="8">
    <source>
        <dbReference type="Pfam" id="PF01029"/>
    </source>
</evidence>
<keyword evidence="2 6" id="KW-0889">Transcription antitermination</keyword>
<dbReference type="Pfam" id="PF01029">
    <property type="entry name" value="NusB"/>
    <property type="match status" value="1"/>
</dbReference>
<dbReference type="InterPro" id="IPR035926">
    <property type="entry name" value="NusB-like_sf"/>
</dbReference>
<dbReference type="GO" id="GO:0006353">
    <property type="term" value="P:DNA-templated transcription termination"/>
    <property type="evidence" value="ECO:0007669"/>
    <property type="project" value="UniProtKB-UniRule"/>
</dbReference>
<dbReference type="Gene3D" id="1.10.940.10">
    <property type="entry name" value="NusB-like"/>
    <property type="match status" value="1"/>
</dbReference>
<feature type="compositionally biased region" description="Basic and acidic residues" evidence="7">
    <location>
        <begin position="147"/>
        <end position="164"/>
    </location>
</feature>
<evidence type="ECO:0000256" key="2">
    <source>
        <dbReference type="ARBA" id="ARBA00022814"/>
    </source>
</evidence>
<dbReference type="GO" id="GO:0031564">
    <property type="term" value="P:transcription antitermination"/>
    <property type="evidence" value="ECO:0007669"/>
    <property type="project" value="UniProtKB-KW"/>
</dbReference>
<evidence type="ECO:0000256" key="5">
    <source>
        <dbReference type="ARBA" id="ARBA00023163"/>
    </source>
</evidence>
<evidence type="ECO:0000313" key="10">
    <source>
        <dbReference type="Proteomes" id="UP000318313"/>
    </source>
</evidence>
<gene>
    <name evidence="6" type="primary">nusB</name>
    <name evidence="9" type="ORF">Enr17x_40810</name>
</gene>
<dbReference type="OrthoDB" id="9811381at2"/>
<dbReference type="EMBL" id="CP037452">
    <property type="protein sequence ID" value="QDV52022.1"/>
    <property type="molecule type" value="Genomic_DNA"/>
</dbReference>
<comment type="function">
    <text evidence="6">Involved in transcription antitermination. Required for transcription of ribosomal RNA (rRNA) genes. Binds specifically to the boxA antiterminator sequence of the ribosomal RNA (rrn) operons.</text>
</comment>
<feature type="compositionally biased region" description="Low complexity" evidence="7">
    <location>
        <begin position="131"/>
        <end position="143"/>
    </location>
</feature>
<dbReference type="HAMAP" id="MF_00073">
    <property type="entry name" value="NusB"/>
    <property type="match status" value="1"/>
</dbReference>
<evidence type="ECO:0000256" key="4">
    <source>
        <dbReference type="ARBA" id="ARBA00023015"/>
    </source>
</evidence>
<protein>
    <recommendedName>
        <fullName evidence="6">Transcription antitermination protein NusB</fullName>
    </recommendedName>
    <alternativeName>
        <fullName evidence="6">Antitermination factor NusB</fullName>
    </alternativeName>
</protein>
<evidence type="ECO:0000256" key="3">
    <source>
        <dbReference type="ARBA" id="ARBA00022884"/>
    </source>
</evidence>
<dbReference type="GO" id="GO:0003723">
    <property type="term" value="F:RNA binding"/>
    <property type="evidence" value="ECO:0007669"/>
    <property type="project" value="UniProtKB-UniRule"/>
</dbReference>
<dbReference type="Proteomes" id="UP000318313">
    <property type="component" value="Chromosome"/>
</dbReference>
<accession>A0A518IG05</accession>
<keyword evidence="5 6" id="KW-0804">Transcription</keyword>
<dbReference type="GO" id="GO:0005829">
    <property type="term" value="C:cytosol"/>
    <property type="evidence" value="ECO:0007669"/>
    <property type="project" value="TreeGrafter"/>
</dbReference>
<evidence type="ECO:0000256" key="6">
    <source>
        <dbReference type="HAMAP-Rule" id="MF_00073"/>
    </source>
</evidence>
<evidence type="ECO:0000313" key="9">
    <source>
        <dbReference type="EMBL" id="QDV52022.1"/>
    </source>
</evidence>
<organism evidence="9 10">
    <name type="scientific">Gimesia fumaroli</name>
    <dbReference type="NCBI Taxonomy" id="2527976"/>
    <lineage>
        <taxon>Bacteria</taxon>
        <taxon>Pseudomonadati</taxon>
        <taxon>Planctomycetota</taxon>
        <taxon>Planctomycetia</taxon>
        <taxon>Planctomycetales</taxon>
        <taxon>Planctomycetaceae</taxon>
        <taxon>Gimesia</taxon>
    </lineage>
</organism>
<dbReference type="CDD" id="cd00619">
    <property type="entry name" value="Terminator_NusB"/>
    <property type="match status" value="1"/>
</dbReference>